<dbReference type="SFLD" id="SFLDS00001">
    <property type="entry name" value="Enolase"/>
    <property type="match status" value="1"/>
</dbReference>
<dbReference type="Pfam" id="PF02746">
    <property type="entry name" value="MR_MLE_N"/>
    <property type="match status" value="1"/>
</dbReference>
<dbReference type="PANTHER" id="PTHR13794">
    <property type="entry name" value="ENOLASE SUPERFAMILY, MANDELATE RACEMASE"/>
    <property type="match status" value="1"/>
</dbReference>
<dbReference type="InterPro" id="IPR013342">
    <property type="entry name" value="Mandelate_racemase_C"/>
</dbReference>
<dbReference type="Proteomes" id="UP000711614">
    <property type="component" value="Unassembled WGS sequence"/>
</dbReference>
<feature type="domain" description="Mandelate racemase/muconate lactonizing enzyme C-terminal" evidence="4">
    <location>
        <begin position="147"/>
        <end position="244"/>
    </location>
</feature>
<keyword evidence="3" id="KW-0460">Magnesium</keyword>
<dbReference type="PROSITE" id="PS00909">
    <property type="entry name" value="MR_MLE_2"/>
    <property type="match status" value="1"/>
</dbReference>
<dbReference type="Gene3D" id="3.20.20.120">
    <property type="entry name" value="Enolase-like C-terminal domain"/>
    <property type="match status" value="1"/>
</dbReference>
<dbReference type="InterPro" id="IPR046945">
    <property type="entry name" value="RHMD-like"/>
</dbReference>
<dbReference type="CDD" id="cd03316">
    <property type="entry name" value="MR_like"/>
    <property type="match status" value="1"/>
</dbReference>
<gene>
    <name evidence="5" type="ORF">JOF48_000594</name>
</gene>
<accession>A0ABS4YT88</accession>
<dbReference type="SUPFAM" id="SSF51604">
    <property type="entry name" value="Enolase C-terminal domain-like"/>
    <property type="match status" value="1"/>
</dbReference>
<evidence type="ECO:0000313" key="6">
    <source>
        <dbReference type="Proteomes" id="UP000711614"/>
    </source>
</evidence>
<dbReference type="Pfam" id="PF13378">
    <property type="entry name" value="MR_MLE_C"/>
    <property type="match status" value="1"/>
</dbReference>
<dbReference type="InterPro" id="IPR013341">
    <property type="entry name" value="Mandelate_racemase_N_dom"/>
</dbReference>
<evidence type="ECO:0000256" key="2">
    <source>
        <dbReference type="ARBA" id="ARBA00022723"/>
    </source>
</evidence>
<proteinExistence type="predicted"/>
<dbReference type="SUPFAM" id="SSF54826">
    <property type="entry name" value="Enolase N-terminal domain-like"/>
    <property type="match status" value="1"/>
</dbReference>
<dbReference type="RefSeq" id="WP_209677150.1">
    <property type="nucleotide sequence ID" value="NZ_JAGIOI010000001.1"/>
</dbReference>
<comment type="cofactor">
    <cofactor evidence="1">
        <name>Mg(2+)</name>
        <dbReference type="ChEBI" id="CHEBI:18420"/>
    </cofactor>
</comment>
<dbReference type="InterPro" id="IPR029017">
    <property type="entry name" value="Enolase-like_N"/>
</dbReference>
<protein>
    <submittedName>
        <fullName evidence="5">L-alanine-DL-glutamate epimerase-like enolase superfamily enzyme</fullName>
    </submittedName>
</protein>
<evidence type="ECO:0000256" key="3">
    <source>
        <dbReference type="ARBA" id="ARBA00022842"/>
    </source>
</evidence>
<keyword evidence="2" id="KW-0479">Metal-binding</keyword>
<evidence type="ECO:0000256" key="1">
    <source>
        <dbReference type="ARBA" id="ARBA00001946"/>
    </source>
</evidence>
<dbReference type="InterPro" id="IPR036849">
    <property type="entry name" value="Enolase-like_C_sf"/>
</dbReference>
<reference evidence="5 6" key="1">
    <citation type="submission" date="2021-03" db="EMBL/GenBank/DDBJ databases">
        <title>Sequencing the genomes of 1000 actinobacteria strains.</title>
        <authorList>
            <person name="Klenk H.-P."/>
        </authorList>
    </citation>
    <scope>NUCLEOTIDE SEQUENCE [LARGE SCALE GENOMIC DNA]</scope>
    <source>
        <strain evidence="5 6">DSM 16005</strain>
    </source>
</reference>
<organism evidence="5 6">
    <name type="scientific">Arthrobacter stackebrandtii</name>
    <dbReference type="NCBI Taxonomy" id="272161"/>
    <lineage>
        <taxon>Bacteria</taxon>
        <taxon>Bacillati</taxon>
        <taxon>Actinomycetota</taxon>
        <taxon>Actinomycetes</taxon>
        <taxon>Micrococcales</taxon>
        <taxon>Micrococcaceae</taxon>
        <taxon>Arthrobacter</taxon>
    </lineage>
</organism>
<dbReference type="SMART" id="SM00922">
    <property type="entry name" value="MR_MLE"/>
    <property type="match status" value="1"/>
</dbReference>
<evidence type="ECO:0000313" key="5">
    <source>
        <dbReference type="EMBL" id="MBP2411795.1"/>
    </source>
</evidence>
<name>A0ABS4YT88_9MICC</name>
<evidence type="ECO:0000259" key="4">
    <source>
        <dbReference type="SMART" id="SM00922"/>
    </source>
</evidence>
<keyword evidence="6" id="KW-1185">Reference proteome</keyword>
<dbReference type="EMBL" id="JAGIOI010000001">
    <property type="protein sequence ID" value="MBP2411795.1"/>
    <property type="molecule type" value="Genomic_DNA"/>
</dbReference>
<sequence length="362" mass="39231">MPRITHARAYLVDLDVETVRTDAVQSFLKQETIFVEIKTDDGLTGTGYSYTIGTGGGAVLSMLREHLVPRLVGQDAANIEQIWMDLFASTRATTTGAITSLALAAVDTALWDLKCLRANEPLWQVAGGFRQEVPLYDTEGGWLHLGTEELVASAKASQAAGWPGLKIKIGKPHISEDVERLTAVRKAVGPGMDIMVDANQSMTSAEAIRRAKALEPLEIFWLEEPLPADDISGHTRLAEATSIPVAVGESMYSVAQFREYLQRGAASIIQVDVARVGGITPWLKVAHLAEAFNVAVCPHFLMEIHISLLAAIPNGRYVEHIPQLRAITNTEMSIANGFAIAPSTPGLGIDWDWAAIEKRTVA</sequence>
<dbReference type="PANTHER" id="PTHR13794:SF58">
    <property type="entry name" value="MITOCHONDRIAL ENOLASE SUPERFAMILY MEMBER 1"/>
    <property type="match status" value="1"/>
</dbReference>
<comment type="caution">
    <text evidence="5">The sequence shown here is derived from an EMBL/GenBank/DDBJ whole genome shotgun (WGS) entry which is preliminary data.</text>
</comment>
<dbReference type="Gene3D" id="3.30.390.10">
    <property type="entry name" value="Enolase-like, N-terminal domain"/>
    <property type="match status" value="1"/>
</dbReference>
<dbReference type="InterPro" id="IPR029065">
    <property type="entry name" value="Enolase_C-like"/>
</dbReference>
<dbReference type="SFLD" id="SFLDG00179">
    <property type="entry name" value="mandelate_racemase"/>
    <property type="match status" value="1"/>
</dbReference>
<dbReference type="InterPro" id="IPR018110">
    <property type="entry name" value="Mandel_Rmase/mucon_lact_enz_CS"/>
</dbReference>